<dbReference type="AlphaFoldDB" id="A0A1Q9EUP1"/>
<evidence type="ECO:0000313" key="1">
    <source>
        <dbReference type="EMBL" id="OLQ11123.1"/>
    </source>
</evidence>
<protein>
    <submittedName>
        <fullName evidence="1">Uncharacterized protein</fullName>
    </submittedName>
</protein>
<dbReference type="Proteomes" id="UP000186817">
    <property type="component" value="Unassembled WGS sequence"/>
</dbReference>
<proteinExistence type="predicted"/>
<reference evidence="1 2" key="1">
    <citation type="submission" date="2016-02" db="EMBL/GenBank/DDBJ databases">
        <title>Genome analysis of coral dinoflagellate symbionts highlights evolutionary adaptations to a symbiotic lifestyle.</title>
        <authorList>
            <person name="Aranda M."/>
            <person name="Li Y."/>
            <person name="Liew Y.J."/>
            <person name="Baumgarten S."/>
            <person name="Simakov O."/>
            <person name="Wilson M."/>
            <person name="Piel J."/>
            <person name="Ashoor H."/>
            <person name="Bougouffa S."/>
            <person name="Bajic V.B."/>
            <person name="Ryu T."/>
            <person name="Ravasi T."/>
            <person name="Bayer T."/>
            <person name="Micklem G."/>
            <person name="Kim H."/>
            <person name="Bhak J."/>
            <person name="Lajeunesse T.C."/>
            <person name="Voolstra C.R."/>
        </authorList>
    </citation>
    <scope>NUCLEOTIDE SEQUENCE [LARGE SCALE GENOMIC DNA]</scope>
    <source>
        <strain evidence="1 2">CCMP2467</strain>
    </source>
</reference>
<accession>A0A1Q9EUP1</accession>
<sequence>MAMTDRVVAEFIYSLARPQQFVIRKGHQVSLEVEGTAEAKWPWACADWLVAEVPESPGHYYIKAREDDTVLALDGTWDLVLKRLERGETCAEAEWLLPVVVGRHTRPPFLQACLRESDYLSGLTPGSGKDGTWLLDVFVEEASCRERLQNFFFPSFFLGVEEKEVVCQFFEDGQEAVWQWILIMDNREVAVLVLWWFALSSREQVGHVRPEPMSALRGDWGFLTSRWCFREVPERWRECIPASRDGRIAYVISFGHKEGREGCAVVEDVLSEEAIEEEMKAKIPYGNRGEYRYSFGVAQKTRNVVVWGGGGELVCESYVSETTAPHMVANFLLEDQAGDWSTKRLQGRSLKT</sequence>
<dbReference type="EMBL" id="LSRX01000065">
    <property type="protein sequence ID" value="OLQ11123.1"/>
    <property type="molecule type" value="Genomic_DNA"/>
</dbReference>
<name>A0A1Q9EUP1_SYMMI</name>
<keyword evidence="2" id="KW-1185">Reference proteome</keyword>
<gene>
    <name evidence="1" type="ORF">AK812_SmicGene5096</name>
</gene>
<organism evidence="1 2">
    <name type="scientific">Symbiodinium microadriaticum</name>
    <name type="common">Dinoflagellate</name>
    <name type="synonym">Zooxanthella microadriatica</name>
    <dbReference type="NCBI Taxonomy" id="2951"/>
    <lineage>
        <taxon>Eukaryota</taxon>
        <taxon>Sar</taxon>
        <taxon>Alveolata</taxon>
        <taxon>Dinophyceae</taxon>
        <taxon>Suessiales</taxon>
        <taxon>Symbiodiniaceae</taxon>
        <taxon>Symbiodinium</taxon>
    </lineage>
</organism>
<comment type="caution">
    <text evidence="1">The sequence shown here is derived from an EMBL/GenBank/DDBJ whole genome shotgun (WGS) entry which is preliminary data.</text>
</comment>
<dbReference type="OrthoDB" id="10333741at2759"/>
<evidence type="ECO:0000313" key="2">
    <source>
        <dbReference type="Proteomes" id="UP000186817"/>
    </source>
</evidence>